<dbReference type="Pfam" id="PF00076">
    <property type="entry name" value="RRM_1"/>
    <property type="match status" value="1"/>
</dbReference>
<dbReference type="PRINTS" id="PR02050">
    <property type="entry name" value="B14GALTRFASE"/>
</dbReference>
<dbReference type="GO" id="GO:0003723">
    <property type="term" value="F:RNA binding"/>
    <property type="evidence" value="ECO:0007669"/>
    <property type="project" value="UniProtKB-UniRule"/>
</dbReference>
<dbReference type="SUPFAM" id="SSF53448">
    <property type="entry name" value="Nucleotide-diphospho-sugar transferases"/>
    <property type="match status" value="1"/>
</dbReference>
<comment type="similarity">
    <text evidence="3">Belongs to the glycosyltransferase 7 family.</text>
</comment>
<keyword evidence="9" id="KW-1133">Transmembrane helix</keyword>
<feature type="domain" description="RRM" evidence="14">
    <location>
        <begin position="122"/>
        <end position="201"/>
    </location>
</feature>
<evidence type="ECO:0000256" key="6">
    <source>
        <dbReference type="ARBA" id="ARBA00022692"/>
    </source>
</evidence>
<dbReference type="GO" id="GO:0033842">
    <property type="term" value="F:N-acetyl-beta-glucosaminyl-derivative 4-beta-N-acetylgalactosaminyltransferase activity"/>
    <property type="evidence" value="ECO:0007669"/>
    <property type="project" value="TreeGrafter"/>
</dbReference>
<feature type="compositionally biased region" description="Low complexity" evidence="13">
    <location>
        <begin position="95"/>
        <end position="114"/>
    </location>
</feature>
<comment type="subcellular location">
    <subcellularLocation>
        <location evidence="1">Membrane</location>
        <topology evidence="1">Single-pass type II membrane protein</topology>
    </subcellularLocation>
</comment>
<dbReference type="CDD" id="cd00899">
    <property type="entry name" value="b4GalT"/>
    <property type="match status" value="1"/>
</dbReference>
<keyword evidence="7 12" id="KW-0694">RNA-binding</keyword>
<dbReference type="EMBL" id="VCGU01000458">
    <property type="protein sequence ID" value="TRY62719.1"/>
    <property type="molecule type" value="Genomic_DNA"/>
</dbReference>
<organism evidence="15 16">
    <name type="scientific">Tigriopus californicus</name>
    <name type="common">Marine copepod</name>
    <dbReference type="NCBI Taxonomy" id="6832"/>
    <lineage>
        <taxon>Eukaryota</taxon>
        <taxon>Metazoa</taxon>
        <taxon>Ecdysozoa</taxon>
        <taxon>Arthropoda</taxon>
        <taxon>Crustacea</taxon>
        <taxon>Multicrustacea</taxon>
        <taxon>Hexanauplia</taxon>
        <taxon>Copepoda</taxon>
        <taxon>Harpacticoida</taxon>
        <taxon>Harpacticidae</taxon>
        <taxon>Tigriopus</taxon>
    </lineage>
</organism>
<keyword evidence="6" id="KW-0812">Transmembrane</keyword>
<evidence type="ECO:0000256" key="7">
    <source>
        <dbReference type="ARBA" id="ARBA00022884"/>
    </source>
</evidence>
<dbReference type="InterPro" id="IPR027791">
    <property type="entry name" value="Galactosyl_T_C"/>
</dbReference>
<dbReference type="InterPro" id="IPR035979">
    <property type="entry name" value="RBD_domain_sf"/>
</dbReference>
<evidence type="ECO:0000256" key="11">
    <source>
        <dbReference type="ARBA" id="ARBA00023180"/>
    </source>
</evidence>
<reference evidence="15 16" key="1">
    <citation type="journal article" date="2018" name="Nat. Ecol. Evol.">
        <title>Genomic signatures of mitonuclear coevolution across populations of Tigriopus californicus.</title>
        <authorList>
            <person name="Barreto F.S."/>
            <person name="Watson E.T."/>
            <person name="Lima T.G."/>
            <person name="Willett C.S."/>
            <person name="Edmands S."/>
            <person name="Li W."/>
            <person name="Burton R.S."/>
        </authorList>
    </citation>
    <scope>NUCLEOTIDE SEQUENCE [LARGE SCALE GENOMIC DNA]</scope>
    <source>
        <strain evidence="15 16">San Diego</strain>
    </source>
</reference>
<feature type="region of interest" description="Disordered" evidence="13">
    <location>
        <begin position="1"/>
        <end position="114"/>
    </location>
</feature>
<dbReference type="GO" id="GO:0005794">
    <property type="term" value="C:Golgi apparatus"/>
    <property type="evidence" value="ECO:0007669"/>
    <property type="project" value="TreeGrafter"/>
</dbReference>
<dbReference type="Pfam" id="PF02709">
    <property type="entry name" value="Glyco_transf_7C"/>
    <property type="match status" value="1"/>
</dbReference>
<accession>A0A553NBG2</accession>
<keyword evidence="8" id="KW-0735">Signal-anchor</keyword>
<evidence type="ECO:0000256" key="12">
    <source>
        <dbReference type="PROSITE-ProRule" id="PRU00176"/>
    </source>
</evidence>
<evidence type="ECO:0000256" key="9">
    <source>
        <dbReference type="ARBA" id="ARBA00022989"/>
    </source>
</evidence>
<dbReference type="UniPathway" id="UPA00378"/>
<evidence type="ECO:0000256" key="13">
    <source>
        <dbReference type="SAM" id="MobiDB-lite"/>
    </source>
</evidence>
<dbReference type="GO" id="GO:0016020">
    <property type="term" value="C:membrane"/>
    <property type="evidence" value="ECO:0007669"/>
    <property type="project" value="UniProtKB-SubCell"/>
</dbReference>
<dbReference type="Proteomes" id="UP000318571">
    <property type="component" value="Chromosome 10"/>
</dbReference>
<keyword evidence="5" id="KW-0808">Transferase</keyword>
<evidence type="ECO:0000256" key="4">
    <source>
        <dbReference type="ARBA" id="ARBA00022676"/>
    </source>
</evidence>
<keyword evidence="4" id="KW-0328">Glycosyltransferase</keyword>
<evidence type="ECO:0000259" key="14">
    <source>
        <dbReference type="PROSITE" id="PS50102"/>
    </source>
</evidence>
<comment type="pathway">
    <text evidence="2">Protein modification; protein glycosylation.</text>
</comment>
<name>A0A553NBG2_TIGCA</name>
<evidence type="ECO:0000256" key="1">
    <source>
        <dbReference type="ARBA" id="ARBA00004606"/>
    </source>
</evidence>
<keyword evidence="10" id="KW-0472">Membrane</keyword>
<evidence type="ECO:0000313" key="16">
    <source>
        <dbReference type="Proteomes" id="UP000318571"/>
    </source>
</evidence>
<dbReference type="Gene3D" id="3.90.550.10">
    <property type="entry name" value="Spore Coat Polysaccharide Biosynthesis Protein SpsA, Chain A"/>
    <property type="match status" value="1"/>
</dbReference>
<keyword evidence="11" id="KW-0325">Glycoprotein</keyword>
<dbReference type="InterPro" id="IPR000504">
    <property type="entry name" value="RRM_dom"/>
</dbReference>
<dbReference type="PANTHER" id="PTHR19300">
    <property type="entry name" value="BETA-1,4-GALACTOSYLTRANSFERASE"/>
    <property type="match status" value="1"/>
</dbReference>
<dbReference type="InterPro" id="IPR027995">
    <property type="entry name" value="Galactosyl_T_N"/>
</dbReference>
<dbReference type="InterPro" id="IPR029044">
    <property type="entry name" value="Nucleotide-diphossugar_trans"/>
</dbReference>
<evidence type="ECO:0000256" key="3">
    <source>
        <dbReference type="ARBA" id="ARBA00005735"/>
    </source>
</evidence>
<dbReference type="Gene3D" id="3.30.70.330">
    <property type="match status" value="1"/>
</dbReference>
<comment type="caution">
    <text evidence="15">The sequence shown here is derived from an EMBL/GenBank/DDBJ whole genome shotgun (WGS) entry which is preliminary data.</text>
</comment>
<feature type="region of interest" description="Disordered" evidence="13">
    <location>
        <begin position="201"/>
        <end position="242"/>
    </location>
</feature>
<dbReference type="PANTHER" id="PTHR19300:SF57">
    <property type="entry name" value="BETA-1,4-N-ACETYLGALACTOSAMINYLTRANSFERASE"/>
    <property type="match status" value="1"/>
</dbReference>
<evidence type="ECO:0000256" key="8">
    <source>
        <dbReference type="ARBA" id="ARBA00022968"/>
    </source>
</evidence>
<protein>
    <recommendedName>
        <fullName evidence="14">RRM domain-containing protein</fullName>
    </recommendedName>
</protein>
<gene>
    <name evidence="15" type="ORF">TCAL_07156</name>
</gene>
<dbReference type="STRING" id="6832.A0A553NBG2"/>
<dbReference type="AlphaFoldDB" id="A0A553NBG2"/>
<sequence length="969" mass="109350">MSAPGKRQAAKREGGRARGGVGVINSQPLLQGVSAWNEPLTEDLSDTDCRDFIWPRKKRQRGGPSTPGVKTRPLSQMTGSSPKPLIRCGKKLRSSRSSAGGTTSSSSSSSQTGRKTLLNVDNHLFVGAIPRNVSAGEITKLFRKFGPTNDVCIFESTRNPTFNFGFIEFRRFEDLKKVLNGPSIFGVDKKGHKYELNVEKRRDARVNPSAKATTNSSSLEPPCRPDLSGSSDASPQDTAPSHTLPWAARFKRKSAWNQDLTKASVTALGMWTDLLQRFNWQFVAAKYLYRIMTMEDYLSTYCHALCSYWEAQELSLDVLISRLVELSETCPHHDLNEVMAPSISGLVCNQTAENGRYANNKRSFNLAAILIQSTHLFQLEDQRVMIKRIMDKNEAKIKLHHLLVEGLFIYFFAKFAHGPMFNIKIAFYERSEPIHSVLKIMTGHSDMAAALLHYFKSLSDIFVYEPKRGELTLTVDYFSKSKKEEMRPHLECKYLFHPPVPVAATSSTPPLSPSVFSTSVPSKIETISEVSFVTDSDDEHEPFSSTSGLGDAELDPRFLDSFSMLEFNPILSPVEAVHAKRLPEVQSLPHNVSSVIQPLLLDSDDDNIDFELGLVSNPMIIDKLISRLESQMRRKVHANVPQMKEDLEMECRKDLGVNPWPYLGLGLTLIVFIHPGRFSVSFDHHVIQEEDLIPSLVALPDEGQVQSKCPLNLEHLAHPGFKSFPVEQGGGWNPPDCIPRFHSVLVIPYRDRPENLQQFLAFMHPFLQRQNLSYDIFVIEQAPGMAFNRAKLFNIGFREALKATSEAYCFIFHDVDLLPMDRRNIYACTRQPRHMTSHLDKFRYNLPYPQLFGGGIAILKDQFQAVNGFSNRFFGWGGEDDDLSQNRVLASGYQICRFPSDINRYQMLSHRPAPRMADNYRKFKAAGGSDHDGMILSRDGLSDLMYTVLARTREELYTKILVDLSTSMQ</sequence>
<evidence type="ECO:0000256" key="10">
    <source>
        <dbReference type="ARBA" id="ARBA00023136"/>
    </source>
</evidence>
<dbReference type="Pfam" id="PF13733">
    <property type="entry name" value="Glyco_transf_7N"/>
    <property type="match status" value="1"/>
</dbReference>
<dbReference type="GO" id="GO:0005975">
    <property type="term" value="P:carbohydrate metabolic process"/>
    <property type="evidence" value="ECO:0007669"/>
    <property type="project" value="InterPro"/>
</dbReference>
<keyword evidence="16" id="KW-1185">Reference proteome</keyword>
<dbReference type="InterPro" id="IPR003859">
    <property type="entry name" value="Galactosyl_T"/>
</dbReference>
<feature type="compositionally biased region" description="Polar residues" evidence="13">
    <location>
        <begin position="210"/>
        <end position="219"/>
    </location>
</feature>
<feature type="compositionally biased region" description="Polar residues" evidence="13">
    <location>
        <begin position="228"/>
        <end position="241"/>
    </location>
</feature>
<dbReference type="GO" id="GO:0008378">
    <property type="term" value="F:galactosyltransferase activity"/>
    <property type="evidence" value="ECO:0007669"/>
    <property type="project" value="TreeGrafter"/>
</dbReference>
<evidence type="ECO:0000256" key="5">
    <source>
        <dbReference type="ARBA" id="ARBA00022679"/>
    </source>
</evidence>
<dbReference type="InterPro" id="IPR012677">
    <property type="entry name" value="Nucleotide-bd_a/b_plait_sf"/>
</dbReference>
<dbReference type="PROSITE" id="PS50102">
    <property type="entry name" value="RRM"/>
    <property type="match status" value="1"/>
</dbReference>
<dbReference type="SUPFAM" id="SSF54928">
    <property type="entry name" value="RNA-binding domain, RBD"/>
    <property type="match status" value="1"/>
</dbReference>
<evidence type="ECO:0000256" key="2">
    <source>
        <dbReference type="ARBA" id="ARBA00004922"/>
    </source>
</evidence>
<evidence type="ECO:0000313" key="15">
    <source>
        <dbReference type="EMBL" id="TRY62719.1"/>
    </source>
</evidence>
<proteinExistence type="inferred from homology"/>
<dbReference type="GO" id="GO:0006688">
    <property type="term" value="P:glycosphingolipid biosynthetic process"/>
    <property type="evidence" value="ECO:0007669"/>
    <property type="project" value="TreeGrafter"/>
</dbReference>